<keyword evidence="2" id="KW-1185">Reference proteome</keyword>
<reference evidence="1 2" key="1">
    <citation type="journal article" date="2013" name="BMC Genomics">
        <title>The miniature genome of a carnivorous plant Genlisea aurea contains a low number of genes and short non-coding sequences.</title>
        <authorList>
            <person name="Leushkin E.V."/>
            <person name="Sutormin R.A."/>
            <person name="Nabieva E.R."/>
            <person name="Penin A.A."/>
            <person name="Kondrashov A.S."/>
            <person name="Logacheva M.D."/>
        </authorList>
    </citation>
    <scope>NUCLEOTIDE SEQUENCE [LARGE SCALE GENOMIC DNA]</scope>
</reference>
<dbReference type="InterPro" id="IPR016024">
    <property type="entry name" value="ARM-type_fold"/>
</dbReference>
<name>S8E300_9LAMI</name>
<dbReference type="Gene3D" id="1.25.10.10">
    <property type="entry name" value="Leucine-rich Repeat Variant"/>
    <property type="match status" value="1"/>
</dbReference>
<dbReference type="Proteomes" id="UP000015453">
    <property type="component" value="Unassembled WGS sequence"/>
</dbReference>
<dbReference type="AlphaFoldDB" id="S8E300"/>
<evidence type="ECO:0000313" key="1">
    <source>
        <dbReference type="EMBL" id="EPS70073.1"/>
    </source>
</evidence>
<dbReference type="PANTHER" id="PTHR35834:SF2">
    <property type="entry name" value="ATAXIN-10 DOMAIN-CONTAINING PROTEIN"/>
    <property type="match status" value="1"/>
</dbReference>
<sequence>MAEEGEESEKIDAYRILFEILGIVNRIPHDSKLSVYPTDSLVELRAASNLILSLNPVLFNFSEKLRQLADSIMELQSSKPVVRCPVSFVTHRLKFLEVSRLVSAIESEIQMFVDRELLLNLKDIISMMRNPTKSADKPSPSEHEAELLDKMSVLQKRLSRSFDLNFQDSLLRSRIFSELEWILRNQNLSKPLREQAAICIIALLLFNKDVFVGSIIDGGTVEALVSMGSCCSLLLLSSLIKAIKSPLVDELESSGSISYIIDYLSSEEVDTRSMALYCIMQIVHFGRKEAVEALINSSLIRKLVELQRMGEKQPLFLGCLTRFVVQLEVGEGVRQRDAKILKVKILNKVREASACEAEFAAFVAEILWGSSL</sequence>
<dbReference type="OrthoDB" id="779821at2759"/>
<dbReference type="SUPFAM" id="SSF48371">
    <property type="entry name" value="ARM repeat"/>
    <property type="match status" value="1"/>
</dbReference>
<organism evidence="1 2">
    <name type="scientific">Genlisea aurea</name>
    <dbReference type="NCBI Taxonomy" id="192259"/>
    <lineage>
        <taxon>Eukaryota</taxon>
        <taxon>Viridiplantae</taxon>
        <taxon>Streptophyta</taxon>
        <taxon>Embryophyta</taxon>
        <taxon>Tracheophyta</taxon>
        <taxon>Spermatophyta</taxon>
        <taxon>Magnoliopsida</taxon>
        <taxon>eudicotyledons</taxon>
        <taxon>Gunneridae</taxon>
        <taxon>Pentapetalae</taxon>
        <taxon>asterids</taxon>
        <taxon>lamiids</taxon>
        <taxon>Lamiales</taxon>
        <taxon>Lentibulariaceae</taxon>
        <taxon>Genlisea</taxon>
    </lineage>
</organism>
<comment type="caution">
    <text evidence="1">The sequence shown here is derived from an EMBL/GenBank/DDBJ whole genome shotgun (WGS) entry which is preliminary data.</text>
</comment>
<dbReference type="EMBL" id="AUSU01001835">
    <property type="protein sequence ID" value="EPS70073.1"/>
    <property type="molecule type" value="Genomic_DNA"/>
</dbReference>
<dbReference type="InterPro" id="IPR011989">
    <property type="entry name" value="ARM-like"/>
</dbReference>
<accession>S8E300</accession>
<evidence type="ECO:0000313" key="2">
    <source>
        <dbReference type="Proteomes" id="UP000015453"/>
    </source>
</evidence>
<proteinExistence type="predicted"/>
<protein>
    <submittedName>
        <fullName evidence="1">Uncharacterized protein</fullName>
    </submittedName>
</protein>
<dbReference type="PANTHER" id="PTHR35834">
    <property type="entry name" value="ARMADILLO-TYPE FOLD PROTEIN-RELATED"/>
    <property type="match status" value="1"/>
</dbReference>
<gene>
    <name evidence="1" type="ORF">M569_04689</name>
</gene>